<evidence type="ECO:0000256" key="4">
    <source>
        <dbReference type="ARBA" id="ARBA00022496"/>
    </source>
</evidence>
<keyword evidence="10 11" id="KW-0998">Cell outer membrane</keyword>
<dbReference type="GO" id="GO:0015344">
    <property type="term" value="F:siderophore uptake transmembrane transporter activity"/>
    <property type="evidence" value="ECO:0007669"/>
    <property type="project" value="TreeGrafter"/>
</dbReference>
<evidence type="ECO:0000256" key="2">
    <source>
        <dbReference type="ARBA" id="ARBA00022448"/>
    </source>
</evidence>
<gene>
    <name evidence="14" type="ORF">AW736_13205</name>
</gene>
<evidence type="ECO:0000256" key="3">
    <source>
        <dbReference type="ARBA" id="ARBA00022452"/>
    </source>
</evidence>
<name>A0A178IJR3_9BACT</name>
<organism evidence="14 15">
    <name type="scientific">Termitidicoccus mucosus</name>
    <dbReference type="NCBI Taxonomy" id="1184151"/>
    <lineage>
        <taxon>Bacteria</taxon>
        <taxon>Pseudomonadati</taxon>
        <taxon>Verrucomicrobiota</taxon>
        <taxon>Opitutia</taxon>
        <taxon>Opitutales</taxon>
        <taxon>Opitutaceae</taxon>
        <taxon>Termitidicoccus</taxon>
    </lineage>
</organism>
<evidence type="ECO:0000256" key="8">
    <source>
        <dbReference type="ARBA" id="ARBA00023065"/>
    </source>
</evidence>
<comment type="similarity">
    <text evidence="11">Belongs to the TonB-dependent receptor family.</text>
</comment>
<evidence type="ECO:0000313" key="15">
    <source>
        <dbReference type="Proteomes" id="UP000078486"/>
    </source>
</evidence>
<evidence type="ECO:0000256" key="10">
    <source>
        <dbReference type="ARBA" id="ARBA00023237"/>
    </source>
</evidence>
<evidence type="ECO:0000256" key="7">
    <source>
        <dbReference type="ARBA" id="ARBA00023004"/>
    </source>
</evidence>
<keyword evidence="8" id="KW-0406">Ion transport</keyword>
<keyword evidence="7" id="KW-0408">Iron</keyword>
<evidence type="ECO:0000256" key="1">
    <source>
        <dbReference type="ARBA" id="ARBA00004571"/>
    </source>
</evidence>
<keyword evidence="4" id="KW-0410">Iron transport</keyword>
<evidence type="ECO:0000259" key="13">
    <source>
        <dbReference type="Pfam" id="PF07715"/>
    </source>
</evidence>
<dbReference type="OrthoDB" id="9758472at2"/>
<dbReference type="GO" id="GO:0009279">
    <property type="term" value="C:cell outer membrane"/>
    <property type="evidence" value="ECO:0007669"/>
    <property type="project" value="UniProtKB-SubCell"/>
</dbReference>
<protein>
    <recommendedName>
        <fullName evidence="13">TonB-dependent receptor plug domain-containing protein</fullName>
    </recommendedName>
</protein>
<evidence type="ECO:0000256" key="6">
    <source>
        <dbReference type="ARBA" id="ARBA00022729"/>
    </source>
</evidence>
<dbReference type="EMBL" id="LRRQ01000096">
    <property type="protein sequence ID" value="OAM89419.1"/>
    <property type="molecule type" value="Genomic_DNA"/>
</dbReference>
<keyword evidence="15" id="KW-1185">Reference proteome</keyword>
<dbReference type="STRING" id="1184151.AW736_13205"/>
<evidence type="ECO:0000256" key="9">
    <source>
        <dbReference type="ARBA" id="ARBA00023136"/>
    </source>
</evidence>
<reference evidence="14 15" key="1">
    <citation type="submission" date="2016-01" db="EMBL/GenBank/DDBJ databases">
        <title>High potential of lignocellulose degradation of a new Verrucomicrobia species.</title>
        <authorList>
            <person name="Wang Y."/>
            <person name="Shi Y."/>
            <person name="Qiu Z."/>
            <person name="Liu S."/>
            <person name="Yang H."/>
        </authorList>
    </citation>
    <scope>NUCLEOTIDE SEQUENCE [LARGE SCALE GENOMIC DNA]</scope>
    <source>
        <strain evidence="14 15">TSB47</strain>
    </source>
</reference>
<dbReference type="SUPFAM" id="SSF56935">
    <property type="entry name" value="Porins"/>
    <property type="match status" value="1"/>
</dbReference>
<dbReference type="InterPro" id="IPR037066">
    <property type="entry name" value="Plug_dom_sf"/>
</dbReference>
<keyword evidence="5 11" id="KW-0812">Transmembrane</keyword>
<sequence length="788" mass="88078">MHTNVASRFAAPLIKLTGGIIFVSAIFPFFMMPLGAQTAPPAPAESEPEQVYILEEFRVESTGVKDHVKTDETLGAMRINTRMVDSPISVTVLPTEFVENFMLEEVDDQLSYVAGGNIAGERQSGTGGYVSFRGFQPQFYRNGFQRIGIAETVNLERVEFIKGPLAATFGLTEPGGVVNYVTQRPFRKRSVKVATRMGSYDYQRYEAHINTGPLDNKRVFARFDATYTDTGGFQDFFYSETLATSGAVTFQPGRNTTITVELERMRRVMNRGSAGITTSYPSTWISPVTGVAAGASVTGGIAQDLTRQGFNPLGPDFEQIRDITTLDVRVEQRLNSFMSLRVNLQWWQRPYESWTWTTTSSTSSAPSYSTATGNFNNRDPFHDKADAVTYQGQVDLLTAFKLGPTAHKLLFTCDFSDYFSEDWGWKMTTEDRNNLPAGVRTLNAANPDFSGYDRSLLTREVEHFQPDRKMTGFLLSERMALGHLALLFASCRYDRLEVDYVDYLNPQSSGKKDEGAWSWSLGANVPILGDRLVVFGNHSTSFTPSTTRDRGTGKLQDNVNASGYEAGVKGELVEGKAFWTASVYRIDRDNIPQLNALYSDEDDYESGRPQYLGSGQERSEGFEVEVFADMAPGVSVMAAGSYMNARTIKSPNDTAKEGIVLLRAPHRTGSASITYQIQSGWLRRLKLGFSARYTDRYVARYGTAGSQITGRGEITNKLQLNYGPANRIEEVRPSATIYDLSVSYPFTIRKYRHRVGLNIKNLFDKEWWSASGRKNDERAFFARYELGF</sequence>
<evidence type="ECO:0000313" key="14">
    <source>
        <dbReference type="EMBL" id="OAM89419.1"/>
    </source>
</evidence>
<dbReference type="AlphaFoldDB" id="A0A178IJR3"/>
<dbReference type="Proteomes" id="UP000078486">
    <property type="component" value="Unassembled WGS sequence"/>
</dbReference>
<dbReference type="PANTHER" id="PTHR32552:SF68">
    <property type="entry name" value="FERRICHROME OUTER MEMBRANE TRANSPORTER_PHAGE RECEPTOR"/>
    <property type="match status" value="1"/>
</dbReference>
<feature type="transmembrane region" description="Helical" evidence="12">
    <location>
        <begin position="12"/>
        <end position="31"/>
    </location>
</feature>
<keyword evidence="3 11" id="KW-1134">Transmembrane beta strand</keyword>
<evidence type="ECO:0000256" key="12">
    <source>
        <dbReference type="SAM" id="Phobius"/>
    </source>
</evidence>
<dbReference type="PANTHER" id="PTHR32552">
    <property type="entry name" value="FERRICHROME IRON RECEPTOR-RELATED"/>
    <property type="match status" value="1"/>
</dbReference>
<evidence type="ECO:0000256" key="11">
    <source>
        <dbReference type="PROSITE-ProRule" id="PRU01360"/>
    </source>
</evidence>
<dbReference type="InterPro" id="IPR036942">
    <property type="entry name" value="Beta-barrel_TonB_sf"/>
</dbReference>
<keyword evidence="12" id="KW-1133">Transmembrane helix</keyword>
<dbReference type="Gene3D" id="2.170.130.10">
    <property type="entry name" value="TonB-dependent receptor, plug domain"/>
    <property type="match status" value="1"/>
</dbReference>
<evidence type="ECO:0000256" key="5">
    <source>
        <dbReference type="ARBA" id="ARBA00022692"/>
    </source>
</evidence>
<keyword evidence="9 11" id="KW-0472">Membrane</keyword>
<dbReference type="InterPro" id="IPR012910">
    <property type="entry name" value="Plug_dom"/>
</dbReference>
<dbReference type="Gene3D" id="2.40.170.20">
    <property type="entry name" value="TonB-dependent receptor, beta-barrel domain"/>
    <property type="match status" value="1"/>
</dbReference>
<proteinExistence type="inferred from homology"/>
<dbReference type="PROSITE" id="PS52016">
    <property type="entry name" value="TONB_DEPENDENT_REC_3"/>
    <property type="match status" value="1"/>
</dbReference>
<accession>A0A178IJR3</accession>
<comment type="caution">
    <text evidence="14">The sequence shown here is derived from an EMBL/GenBank/DDBJ whole genome shotgun (WGS) entry which is preliminary data.</text>
</comment>
<keyword evidence="2 11" id="KW-0813">Transport</keyword>
<keyword evidence="6" id="KW-0732">Signal</keyword>
<dbReference type="InterPro" id="IPR039426">
    <property type="entry name" value="TonB-dep_rcpt-like"/>
</dbReference>
<dbReference type="Pfam" id="PF07715">
    <property type="entry name" value="Plug"/>
    <property type="match status" value="1"/>
</dbReference>
<feature type="domain" description="TonB-dependent receptor plug" evidence="13">
    <location>
        <begin position="84"/>
        <end position="177"/>
    </location>
</feature>
<comment type="subcellular location">
    <subcellularLocation>
        <location evidence="1 11">Cell outer membrane</location>
        <topology evidence="1 11">Multi-pass membrane protein</topology>
    </subcellularLocation>
</comment>